<sequence>MELSYTAEEESSKNSSSSEETDDNMGTGRRSYECVYCKRGFTTAQALGGHMNIHRKDRVVNNSHKAKSNYHRPSSSSTKVVDDSYDAQDLLGFYSPPISTHLVAAGVGNSNINNYYCYPTTTTTTYPDHHEVDTNNSYHHHQFYFPSQACGTTRPFSHIENQRDRRDLFGQDYWKQNLSLFSKPNKIEDNNSSSEEGGLDLELKLGHYP</sequence>
<accession>A0AAN9I8K3</accession>
<organism evidence="11 12">
    <name type="scientific">Crotalaria pallida</name>
    <name type="common">Smooth rattlebox</name>
    <name type="synonym">Crotalaria striata</name>
    <dbReference type="NCBI Taxonomy" id="3830"/>
    <lineage>
        <taxon>Eukaryota</taxon>
        <taxon>Viridiplantae</taxon>
        <taxon>Streptophyta</taxon>
        <taxon>Embryophyta</taxon>
        <taxon>Tracheophyta</taxon>
        <taxon>Spermatophyta</taxon>
        <taxon>Magnoliopsida</taxon>
        <taxon>eudicotyledons</taxon>
        <taxon>Gunneridae</taxon>
        <taxon>Pentapetalae</taxon>
        <taxon>rosids</taxon>
        <taxon>fabids</taxon>
        <taxon>Fabales</taxon>
        <taxon>Fabaceae</taxon>
        <taxon>Papilionoideae</taxon>
        <taxon>50 kb inversion clade</taxon>
        <taxon>genistoids sensu lato</taxon>
        <taxon>core genistoids</taxon>
        <taxon>Crotalarieae</taxon>
        <taxon>Crotalaria</taxon>
    </lineage>
</organism>
<evidence type="ECO:0000256" key="5">
    <source>
        <dbReference type="ARBA" id="ARBA00023015"/>
    </source>
</evidence>
<dbReference type="SUPFAM" id="SSF57667">
    <property type="entry name" value="beta-beta-alpha zinc fingers"/>
    <property type="match status" value="1"/>
</dbReference>
<feature type="region of interest" description="Disordered" evidence="9">
    <location>
        <begin position="59"/>
        <end position="80"/>
    </location>
</feature>
<protein>
    <recommendedName>
        <fullName evidence="10">C2H2-type domain-containing protein</fullName>
    </recommendedName>
</protein>
<keyword evidence="5" id="KW-0805">Transcription regulation</keyword>
<evidence type="ECO:0000256" key="6">
    <source>
        <dbReference type="ARBA" id="ARBA00023163"/>
    </source>
</evidence>
<dbReference type="Pfam" id="PF13912">
    <property type="entry name" value="zf-C2H2_6"/>
    <property type="match status" value="1"/>
</dbReference>
<proteinExistence type="predicted"/>
<dbReference type="GO" id="GO:0008270">
    <property type="term" value="F:zinc ion binding"/>
    <property type="evidence" value="ECO:0007669"/>
    <property type="project" value="UniProtKB-KW"/>
</dbReference>
<evidence type="ECO:0000256" key="3">
    <source>
        <dbReference type="ARBA" id="ARBA00022771"/>
    </source>
</evidence>
<evidence type="ECO:0000256" key="1">
    <source>
        <dbReference type="ARBA" id="ARBA00004123"/>
    </source>
</evidence>
<keyword evidence="6" id="KW-0804">Transcription</keyword>
<dbReference type="InterPro" id="IPR036236">
    <property type="entry name" value="Znf_C2H2_sf"/>
</dbReference>
<gene>
    <name evidence="11" type="ORF">RIF29_23381</name>
</gene>
<keyword evidence="4" id="KW-0862">Zinc</keyword>
<evidence type="ECO:0000256" key="4">
    <source>
        <dbReference type="ARBA" id="ARBA00022833"/>
    </source>
</evidence>
<dbReference type="AlphaFoldDB" id="A0AAN9I8K3"/>
<evidence type="ECO:0000313" key="11">
    <source>
        <dbReference type="EMBL" id="KAK7270322.1"/>
    </source>
</evidence>
<dbReference type="PROSITE" id="PS00028">
    <property type="entry name" value="ZINC_FINGER_C2H2_1"/>
    <property type="match status" value="1"/>
</dbReference>
<name>A0AAN9I8K3_CROPI</name>
<reference evidence="11 12" key="1">
    <citation type="submission" date="2024-01" db="EMBL/GenBank/DDBJ databases">
        <title>The genomes of 5 underutilized Papilionoideae crops provide insights into root nodulation and disease resistanc.</title>
        <authorList>
            <person name="Yuan L."/>
        </authorList>
    </citation>
    <scope>NUCLEOTIDE SEQUENCE [LARGE SCALE GENOMIC DNA]</scope>
    <source>
        <strain evidence="11">ZHUSHIDOU_FW_LH</strain>
        <tissue evidence="11">Leaf</tissue>
    </source>
</reference>
<dbReference type="PANTHER" id="PTHR45801:SF117">
    <property type="entry name" value="OS07G0417400 PROTEIN"/>
    <property type="match status" value="1"/>
</dbReference>
<evidence type="ECO:0000256" key="2">
    <source>
        <dbReference type="ARBA" id="ARBA00022723"/>
    </source>
</evidence>
<dbReference type="EMBL" id="JAYWIO010000004">
    <property type="protein sequence ID" value="KAK7270322.1"/>
    <property type="molecule type" value="Genomic_DNA"/>
</dbReference>
<evidence type="ECO:0000313" key="12">
    <source>
        <dbReference type="Proteomes" id="UP001372338"/>
    </source>
</evidence>
<dbReference type="GO" id="GO:0005634">
    <property type="term" value="C:nucleus"/>
    <property type="evidence" value="ECO:0007669"/>
    <property type="project" value="UniProtKB-SubCell"/>
</dbReference>
<dbReference type="PROSITE" id="PS50157">
    <property type="entry name" value="ZINC_FINGER_C2H2_2"/>
    <property type="match status" value="1"/>
</dbReference>
<keyword evidence="7" id="KW-0539">Nucleus</keyword>
<comment type="subcellular location">
    <subcellularLocation>
        <location evidence="1">Nucleus</location>
    </subcellularLocation>
</comment>
<dbReference type="Gene3D" id="3.30.160.60">
    <property type="entry name" value="Classic Zinc Finger"/>
    <property type="match status" value="1"/>
</dbReference>
<feature type="region of interest" description="Disordered" evidence="9">
    <location>
        <begin position="185"/>
        <end position="209"/>
    </location>
</feature>
<dbReference type="InterPro" id="IPR052426">
    <property type="entry name" value="Plant_dev_regulator"/>
</dbReference>
<feature type="domain" description="C2H2-type" evidence="10">
    <location>
        <begin position="32"/>
        <end position="59"/>
    </location>
</feature>
<dbReference type="InterPro" id="IPR013087">
    <property type="entry name" value="Znf_C2H2_type"/>
</dbReference>
<evidence type="ECO:0000259" key="10">
    <source>
        <dbReference type="PROSITE" id="PS50157"/>
    </source>
</evidence>
<keyword evidence="3 8" id="KW-0863">Zinc-finger</keyword>
<evidence type="ECO:0000256" key="9">
    <source>
        <dbReference type="SAM" id="MobiDB-lite"/>
    </source>
</evidence>
<keyword evidence="2" id="KW-0479">Metal-binding</keyword>
<evidence type="ECO:0000256" key="8">
    <source>
        <dbReference type="PROSITE-ProRule" id="PRU00042"/>
    </source>
</evidence>
<evidence type="ECO:0000256" key="7">
    <source>
        <dbReference type="ARBA" id="ARBA00023242"/>
    </source>
</evidence>
<dbReference type="PANTHER" id="PTHR45801">
    <property type="entry name" value="OS07G0101800 PROTEIN"/>
    <property type="match status" value="1"/>
</dbReference>
<feature type="region of interest" description="Disordered" evidence="9">
    <location>
        <begin position="1"/>
        <end position="27"/>
    </location>
</feature>
<comment type="caution">
    <text evidence="11">The sequence shown here is derived from an EMBL/GenBank/DDBJ whole genome shotgun (WGS) entry which is preliminary data.</text>
</comment>
<keyword evidence="12" id="KW-1185">Reference proteome</keyword>
<dbReference type="Proteomes" id="UP001372338">
    <property type="component" value="Unassembled WGS sequence"/>
</dbReference>